<feature type="compositionally biased region" description="Polar residues" evidence="2">
    <location>
        <begin position="239"/>
        <end position="262"/>
    </location>
</feature>
<feature type="domain" description="Glycosyl hydrolase-like 10" evidence="3">
    <location>
        <begin position="403"/>
        <end position="680"/>
    </location>
</feature>
<evidence type="ECO:0000313" key="5">
    <source>
        <dbReference type="Proteomes" id="UP001204953"/>
    </source>
</evidence>
<accession>A0AAE3GX11</accession>
<dbReference type="InterPro" id="IPR052177">
    <property type="entry name" value="Divisome_Glycosyl_Hydrolase"/>
</dbReference>
<feature type="region of interest" description="Disordered" evidence="2">
    <location>
        <begin position="229"/>
        <end position="277"/>
    </location>
</feature>
<dbReference type="AlphaFoldDB" id="A0AAE3GX11"/>
<reference evidence="4" key="1">
    <citation type="submission" date="2022-06" db="EMBL/GenBank/DDBJ databases">
        <title>New cyanobacteria of genus Symplocastrum in benthos of Lake Baikal.</title>
        <authorList>
            <person name="Sorokovikova E."/>
            <person name="Tikhonova I."/>
            <person name="Krasnopeev A."/>
            <person name="Evseev P."/>
            <person name="Gladkikh A."/>
            <person name="Belykh O."/>
        </authorList>
    </citation>
    <scope>NUCLEOTIDE SEQUENCE</scope>
    <source>
        <strain evidence="4">BBK-W-15</strain>
    </source>
</reference>
<dbReference type="InterPro" id="IPR029062">
    <property type="entry name" value="Class_I_gatase-like"/>
</dbReference>
<dbReference type="Gene3D" id="3.40.50.880">
    <property type="match status" value="1"/>
</dbReference>
<evidence type="ECO:0000313" key="4">
    <source>
        <dbReference type="EMBL" id="MCP2732034.1"/>
    </source>
</evidence>
<organism evidence="4 5">
    <name type="scientific">Limnofasciculus baicalensis BBK-W-15</name>
    <dbReference type="NCBI Taxonomy" id="2699891"/>
    <lineage>
        <taxon>Bacteria</taxon>
        <taxon>Bacillati</taxon>
        <taxon>Cyanobacteriota</taxon>
        <taxon>Cyanophyceae</taxon>
        <taxon>Coleofasciculales</taxon>
        <taxon>Coleofasciculaceae</taxon>
        <taxon>Limnofasciculus</taxon>
        <taxon>Limnofasciculus baicalensis</taxon>
    </lineage>
</organism>
<dbReference type="PANTHER" id="PTHR43405:SF1">
    <property type="entry name" value="GLYCOSYL HYDROLASE DIGH"/>
    <property type="match status" value="1"/>
</dbReference>
<gene>
    <name evidence="4" type="ORF">NJ959_26750</name>
</gene>
<dbReference type="Pfam" id="PF02638">
    <property type="entry name" value="GHL10"/>
    <property type="match status" value="1"/>
</dbReference>
<dbReference type="InterPro" id="IPR003790">
    <property type="entry name" value="GHL10"/>
</dbReference>
<dbReference type="EMBL" id="JAMZMM010000462">
    <property type="protein sequence ID" value="MCP2732034.1"/>
    <property type="molecule type" value="Genomic_DNA"/>
</dbReference>
<evidence type="ECO:0000256" key="2">
    <source>
        <dbReference type="SAM" id="MobiDB-lite"/>
    </source>
</evidence>
<keyword evidence="5" id="KW-1185">Reference proteome</keyword>
<sequence length="746" mass="83329">MRQFFLGAIVGTLIDSLVLLSATSAQTVQLGVVKSPDNQGYWSGITARLNKTGVDYCIVDWTQVEQVSDFGSPQVLFLPNIEQLEPSQLLALQEWMRQGGATIVSGAVGVLSQPTIRNRLRSLLGAYWGFALTQSVNLEPLSTNTETWVSATGLASKIQGGVLIPVNVNSTTVAVWNQKENPPAVVTTDKSTFLGWRWGVDGVAGAEVDSAWLRATLFRYNITPTPREANTDKSVPYCSKNQSSRLSNNLQQPRTTNQNIAQNDPDAGVLPPQTSPNNLDKLTPEEISVMSQELADLIGRFESTLLTANAADSNVELLTHNFVEQLSRRSKKETITGITNNLLTTNNQQPTTNRIVTQARIGWQNFLNAVDRKDYTLAKQYWFDTRRLLWDNYPINSNLAQPEIRAIWLDRGTIVKAKSEQDLAKIFDKLAAAGFNTVFFETVNASYPIYPSRVAPEQNPLVRGWDPLASAVKLAHERGMELHAWVWIFAAANQRHNSILNQPDDYTGPLLTAHPDWVMFDRQGNIFDSYTKKAFLDPANPEVRSYLISLLEEIVNRYQVDGIQLDYIRYPFQNPKVDRIYGYSQIARQEFQKLTGVDPIAISPNNPELWQKWTDFRIRQIDSFVATVSAHLRQEKPDLIISAAVFAIPRGERLEKLQQNWEDWAIRGDIDLVVPMTYALDTAGLQTLAQPVLTQSSLSSALVVPGIRLLNLPDIVAVDQIQLLRDLPAAGYALFAAENLNPSLQD</sequence>
<dbReference type="Proteomes" id="UP001204953">
    <property type="component" value="Unassembled WGS sequence"/>
</dbReference>
<dbReference type="PANTHER" id="PTHR43405">
    <property type="entry name" value="GLYCOSYL HYDROLASE DIGH"/>
    <property type="match status" value="1"/>
</dbReference>
<protein>
    <submittedName>
        <fullName evidence="4">Family 10 glycosylhydrolase</fullName>
    </submittedName>
</protein>
<comment type="caution">
    <text evidence="4">The sequence shown here is derived from an EMBL/GenBank/DDBJ whole genome shotgun (WGS) entry which is preliminary data.</text>
</comment>
<keyword evidence="1" id="KW-0732">Signal</keyword>
<evidence type="ECO:0000256" key="1">
    <source>
        <dbReference type="ARBA" id="ARBA00022729"/>
    </source>
</evidence>
<dbReference type="Gene3D" id="3.20.20.80">
    <property type="entry name" value="Glycosidases"/>
    <property type="match status" value="1"/>
</dbReference>
<evidence type="ECO:0000259" key="3">
    <source>
        <dbReference type="Pfam" id="PF02638"/>
    </source>
</evidence>
<dbReference type="RefSeq" id="WP_254014762.1">
    <property type="nucleotide sequence ID" value="NZ_JAMZMM010000462.1"/>
</dbReference>
<dbReference type="InterPro" id="IPR017853">
    <property type="entry name" value="GH"/>
</dbReference>
<feature type="non-terminal residue" evidence="4">
    <location>
        <position position="746"/>
    </location>
</feature>
<proteinExistence type="predicted"/>
<dbReference type="SUPFAM" id="SSF51445">
    <property type="entry name" value="(Trans)glycosidases"/>
    <property type="match status" value="1"/>
</dbReference>
<name>A0AAE3GX11_9CYAN</name>